<dbReference type="RefSeq" id="WP_013387548.1">
    <property type="nucleotide sequence ID" value="NC_014632.1"/>
</dbReference>
<dbReference type="EC" id="1.2.7.3" evidence="3"/>
<evidence type="ECO:0000259" key="2">
    <source>
        <dbReference type="Pfam" id="PF01558"/>
    </source>
</evidence>
<dbReference type="HOGENOM" id="CLU_087284_0_0_0"/>
<dbReference type="PANTHER" id="PTHR42730">
    <property type="entry name" value="2-OXOGLUTARATE SYNTHASE SUBUNIT KORC"/>
    <property type="match status" value="1"/>
</dbReference>
<dbReference type="Proteomes" id="UP000006875">
    <property type="component" value="Chromosome"/>
</dbReference>
<dbReference type="PANTHER" id="PTHR42730:SF1">
    <property type="entry name" value="2-OXOGLUTARATE SYNTHASE SUBUNIT KORC"/>
    <property type="match status" value="1"/>
</dbReference>
<keyword evidence="1 3" id="KW-0560">Oxidoreductase</keyword>
<dbReference type="KEGG" id="ipo:Ilyop_1100"/>
<keyword evidence="4" id="KW-1185">Reference proteome</keyword>
<gene>
    <name evidence="3" type="ordered locus">Ilyop_1100</name>
</gene>
<dbReference type="eggNOG" id="COG1014">
    <property type="taxonomic scope" value="Bacteria"/>
</dbReference>
<accession>E3H7I5</accession>
<proteinExistence type="predicted"/>
<dbReference type="InterPro" id="IPR019752">
    <property type="entry name" value="Pyrv/ketoisovalerate_OxRed_cat"/>
</dbReference>
<dbReference type="STRING" id="572544.Ilyop_1100"/>
<dbReference type="Pfam" id="PF01558">
    <property type="entry name" value="POR"/>
    <property type="match status" value="1"/>
</dbReference>
<name>E3H7I5_ILYPC</name>
<sequence>MAKEIRLSGSGGQGLILAGIILAEAALHQGKVAVQSQSYGPEARGGASKSEVIISDTEILYPKVNHADIFLSLTQKSFDTYGSGNKENCIIVIDSSVKTPEGLNVIKLPILETAKEKVGNSIVANIVSLGAIQAATNIVDRDVLEETILGRVPAHVKELNKKAFQAGIDLVKNAK</sequence>
<dbReference type="InterPro" id="IPR052554">
    <property type="entry name" value="2-oxoglutarate_synth_KorC"/>
</dbReference>
<evidence type="ECO:0000313" key="4">
    <source>
        <dbReference type="Proteomes" id="UP000006875"/>
    </source>
</evidence>
<dbReference type="EMBL" id="CP002281">
    <property type="protein sequence ID" value="ADO82881.1"/>
    <property type="molecule type" value="Genomic_DNA"/>
</dbReference>
<dbReference type="Gene3D" id="3.40.920.10">
    <property type="entry name" value="Pyruvate-ferredoxin oxidoreductase, PFOR, domain III"/>
    <property type="match status" value="1"/>
</dbReference>
<evidence type="ECO:0000256" key="1">
    <source>
        <dbReference type="ARBA" id="ARBA00023002"/>
    </source>
</evidence>
<dbReference type="SUPFAM" id="SSF53323">
    <property type="entry name" value="Pyruvate-ferredoxin oxidoreductase, PFOR, domain III"/>
    <property type="match status" value="1"/>
</dbReference>
<evidence type="ECO:0000313" key="3">
    <source>
        <dbReference type="EMBL" id="ADO82881.1"/>
    </source>
</evidence>
<dbReference type="OrthoDB" id="9789125at2"/>
<dbReference type="AlphaFoldDB" id="E3H7I5"/>
<dbReference type="GO" id="GO:0047553">
    <property type="term" value="F:2-oxoglutarate synthase activity"/>
    <property type="evidence" value="ECO:0007669"/>
    <property type="project" value="UniProtKB-EC"/>
</dbReference>
<reference evidence="3 4" key="1">
    <citation type="journal article" date="2010" name="Stand. Genomic Sci.">
        <title>Complete genome sequence of Ilyobacter polytropus type strain (CuHbu1).</title>
        <authorList>
            <person name="Sikorski J."/>
            <person name="Chertkov O."/>
            <person name="Lapidus A."/>
            <person name="Nolan M."/>
            <person name="Lucas S."/>
            <person name="Del Rio T.G."/>
            <person name="Tice H."/>
            <person name="Cheng J.F."/>
            <person name="Tapia R."/>
            <person name="Han C."/>
            <person name="Goodwin L."/>
            <person name="Pitluck S."/>
            <person name="Liolios K."/>
            <person name="Ivanova N."/>
            <person name="Mavromatis K."/>
            <person name="Mikhailova N."/>
            <person name="Pati A."/>
            <person name="Chen A."/>
            <person name="Palaniappan K."/>
            <person name="Land M."/>
            <person name="Hauser L."/>
            <person name="Chang Y.J."/>
            <person name="Jeffries C.D."/>
            <person name="Brambilla E."/>
            <person name="Yasawong M."/>
            <person name="Rohde M."/>
            <person name="Pukall R."/>
            <person name="Spring S."/>
            <person name="Goker M."/>
            <person name="Woyke T."/>
            <person name="Bristow J."/>
            <person name="Eisen J.A."/>
            <person name="Markowitz V."/>
            <person name="Hugenholtz P."/>
            <person name="Kyrpides N.C."/>
            <person name="Klenk H.P."/>
        </authorList>
    </citation>
    <scope>NUCLEOTIDE SEQUENCE [LARGE SCALE GENOMIC DNA]</scope>
    <source>
        <strain evidence="4">ATCC 51220 / DSM 2926 / LMG 16218 / CuHBu1</strain>
    </source>
</reference>
<organism evidence="3 4">
    <name type="scientific">Ilyobacter polytropus (strain ATCC 51220 / DSM 2926 / LMG 16218 / CuHBu1)</name>
    <dbReference type="NCBI Taxonomy" id="572544"/>
    <lineage>
        <taxon>Bacteria</taxon>
        <taxon>Fusobacteriati</taxon>
        <taxon>Fusobacteriota</taxon>
        <taxon>Fusobacteriia</taxon>
        <taxon>Fusobacteriales</taxon>
        <taxon>Fusobacteriaceae</taxon>
        <taxon>Ilyobacter</taxon>
    </lineage>
</organism>
<feature type="domain" description="Pyruvate/ketoisovalerate oxidoreductase catalytic" evidence="2">
    <location>
        <begin position="11"/>
        <end position="168"/>
    </location>
</feature>
<dbReference type="InterPro" id="IPR002869">
    <property type="entry name" value="Pyrv_flavodox_OxRed_cen"/>
</dbReference>
<protein>
    <submittedName>
        <fullName evidence="3">2-oxoglutarate ferredoxin oxidoreductase, gamma subunit</fullName>
        <ecNumber evidence="3">1.2.7.3</ecNumber>
    </submittedName>
</protein>